<keyword evidence="1" id="KW-0175">Coiled coil</keyword>
<dbReference type="AlphaFoldDB" id="A0A9X0QU78"/>
<gene>
    <name evidence="3" type="ORF">H7965_00515</name>
</gene>
<dbReference type="RefSeq" id="WP_186768559.1">
    <property type="nucleotide sequence ID" value="NZ_JACOMF010000001.1"/>
</dbReference>
<dbReference type="Pfam" id="PF04380">
    <property type="entry name" value="BMFP"/>
    <property type="match status" value="1"/>
</dbReference>
<feature type="compositionally biased region" description="Pro residues" evidence="2">
    <location>
        <begin position="119"/>
        <end position="132"/>
    </location>
</feature>
<protein>
    <submittedName>
        <fullName evidence="3">Accessory factor UbiK family protein</fullName>
    </submittedName>
</protein>
<organism evidence="3 4">
    <name type="scientific">Siccirubricoccus deserti</name>
    <dbReference type="NCBI Taxonomy" id="2013562"/>
    <lineage>
        <taxon>Bacteria</taxon>
        <taxon>Pseudomonadati</taxon>
        <taxon>Pseudomonadota</taxon>
        <taxon>Alphaproteobacteria</taxon>
        <taxon>Acetobacterales</taxon>
        <taxon>Roseomonadaceae</taxon>
        <taxon>Siccirubricoccus</taxon>
    </lineage>
</organism>
<feature type="compositionally biased region" description="Low complexity" evidence="2">
    <location>
        <begin position="107"/>
        <end position="118"/>
    </location>
</feature>
<dbReference type="InterPro" id="IPR007475">
    <property type="entry name" value="UbiK"/>
</dbReference>
<proteinExistence type="predicted"/>
<dbReference type="EMBL" id="JACOMF010000001">
    <property type="protein sequence ID" value="MBC4013789.1"/>
    <property type="molecule type" value="Genomic_DNA"/>
</dbReference>
<sequence>MNETGGGRKRGGFFDDLAGVAGGAFSALAGARTEVEQAVRSQIDAAVQRLELVKREDLDAAMELARRAREAEEALEARVEALEARLRSLEERLAGSVPQPVMMAEGAPIPSSSATAEPPAGPAPPPQAPLVG</sequence>
<evidence type="ECO:0000313" key="4">
    <source>
        <dbReference type="Proteomes" id="UP000600101"/>
    </source>
</evidence>
<feature type="coiled-coil region" evidence="1">
    <location>
        <begin position="55"/>
        <end position="92"/>
    </location>
</feature>
<evidence type="ECO:0000256" key="1">
    <source>
        <dbReference type="SAM" id="Coils"/>
    </source>
</evidence>
<evidence type="ECO:0000313" key="3">
    <source>
        <dbReference type="EMBL" id="MBC4013789.1"/>
    </source>
</evidence>
<dbReference type="Proteomes" id="UP000600101">
    <property type="component" value="Unassembled WGS sequence"/>
</dbReference>
<feature type="region of interest" description="Disordered" evidence="2">
    <location>
        <begin position="94"/>
        <end position="132"/>
    </location>
</feature>
<reference evidence="3" key="1">
    <citation type="submission" date="2020-08" db="EMBL/GenBank/DDBJ databases">
        <authorList>
            <person name="Hu Y."/>
            <person name="Nguyen S.V."/>
            <person name="Li F."/>
            <person name="Fanning S."/>
        </authorList>
    </citation>
    <scope>NUCLEOTIDE SEQUENCE</scope>
    <source>
        <strain evidence="3">SYSU D8009</strain>
    </source>
</reference>
<comment type="caution">
    <text evidence="3">The sequence shown here is derived from an EMBL/GenBank/DDBJ whole genome shotgun (WGS) entry which is preliminary data.</text>
</comment>
<evidence type="ECO:0000256" key="2">
    <source>
        <dbReference type="SAM" id="MobiDB-lite"/>
    </source>
</evidence>
<name>A0A9X0QU78_9PROT</name>
<accession>A0A9X0QU78</accession>
<keyword evidence="4" id="KW-1185">Reference proteome</keyword>